<dbReference type="HAMAP" id="MF_01206">
    <property type="entry name" value="MsrP"/>
    <property type="match status" value="1"/>
</dbReference>
<feature type="binding site" evidence="5">
    <location>
        <begin position="62"/>
        <end position="63"/>
    </location>
    <ligand>
        <name>Mo-molybdopterin</name>
        <dbReference type="ChEBI" id="CHEBI:71302"/>
    </ligand>
</feature>
<comment type="catalytic activity">
    <reaction evidence="5">
        <text>L-methionyl-[protein] + a quinone + H2O = L-methionyl-(S)-S-oxide-[protein] + a quinol</text>
        <dbReference type="Rhea" id="RHEA:51292"/>
        <dbReference type="Rhea" id="RHEA-COMP:12313"/>
        <dbReference type="Rhea" id="RHEA-COMP:12315"/>
        <dbReference type="ChEBI" id="CHEBI:15377"/>
        <dbReference type="ChEBI" id="CHEBI:16044"/>
        <dbReference type="ChEBI" id="CHEBI:24646"/>
        <dbReference type="ChEBI" id="CHEBI:44120"/>
        <dbReference type="ChEBI" id="CHEBI:132124"/>
    </reaction>
</comment>
<dbReference type="InterPro" id="IPR006311">
    <property type="entry name" value="TAT_signal"/>
</dbReference>
<dbReference type="NCBIfam" id="NF003767">
    <property type="entry name" value="PRK05363.1"/>
    <property type="match status" value="1"/>
</dbReference>
<keyword evidence="4 5" id="KW-0560">Oxidoreductase</keyword>
<dbReference type="InterPro" id="IPR036374">
    <property type="entry name" value="OxRdtase_Mopterin-bd_sf"/>
</dbReference>
<evidence type="ECO:0000256" key="1">
    <source>
        <dbReference type="ARBA" id="ARBA00022505"/>
    </source>
</evidence>
<dbReference type="EC" id="1.8.5.-" evidence="5"/>
<evidence type="ECO:0000313" key="7">
    <source>
        <dbReference type="EMBL" id="MCG6557898.1"/>
    </source>
</evidence>
<keyword evidence="3 5" id="KW-0732">Signal</keyword>
<comment type="similarity">
    <text evidence="5">Belongs to the MsrP family.</text>
</comment>
<sequence length="299" mass="34086">MAHRWSNDLTPADVTPRGAWMNRRQLMAGMTGAGLVALAGGARAETLEPNTWEEITSYNNFYEFGTGKDDPAAYAHLLKTEPWSVKIDGMVDRPGDYDFQDILSEMTIEERIYRFRCVEAWSMVIPWNGFELADLLAMAGVQEGAKYVAFETLYRPEEMPGTRYPVLEWPYREGLRLDEAMHPLTLMATGLYGKPLPNQNGAPLRLVVPWKYGFKSIKSIVRITLTDKEPPTSWNMAIPNEYGFYSNVNPEVNHPRWSQASERRIGGGLFAKRQPTLMFNGYEKEVSDLYQGMDLAKYF</sequence>
<keyword evidence="8" id="KW-1185">Reference proteome</keyword>
<evidence type="ECO:0000256" key="4">
    <source>
        <dbReference type="ARBA" id="ARBA00023002"/>
    </source>
</evidence>
<keyword evidence="1 5" id="KW-0500">Molybdenum</keyword>
<evidence type="ECO:0000256" key="2">
    <source>
        <dbReference type="ARBA" id="ARBA00022723"/>
    </source>
</evidence>
<evidence type="ECO:0000256" key="5">
    <source>
        <dbReference type="HAMAP-Rule" id="MF_01206"/>
    </source>
</evidence>
<dbReference type="PROSITE" id="PS51318">
    <property type="entry name" value="TAT"/>
    <property type="match status" value="1"/>
</dbReference>
<feature type="binding site" evidence="5">
    <location>
        <position position="200"/>
    </location>
    <ligand>
        <name>Mo-molybdopterin</name>
        <dbReference type="ChEBI" id="CHEBI:71302"/>
    </ligand>
</feature>
<evidence type="ECO:0000259" key="6">
    <source>
        <dbReference type="Pfam" id="PF00174"/>
    </source>
</evidence>
<proteinExistence type="inferred from homology"/>
<dbReference type="InterPro" id="IPR000572">
    <property type="entry name" value="OxRdtase_Mopterin-bd_dom"/>
</dbReference>
<organism evidence="7 8">
    <name type="scientific">Ruegeria alba</name>
    <dbReference type="NCBI Taxonomy" id="2916756"/>
    <lineage>
        <taxon>Bacteria</taxon>
        <taxon>Pseudomonadati</taxon>
        <taxon>Pseudomonadota</taxon>
        <taxon>Alphaproteobacteria</taxon>
        <taxon>Rhodobacterales</taxon>
        <taxon>Roseobacteraceae</taxon>
        <taxon>Ruegeria</taxon>
    </lineage>
</organism>
<dbReference type="PANTHER" id="PTHR43032:SF3">
    <property type="entry name" value="PROTEIN-METHIONINE-SULFOXIDE REDUCTASE CATALYTIC SUBUNIT MSRP"/>
    <property type="match status" value="1"/>
</dbReference>
<name>A0ABS9NUK0_9RHOB</name>
<feature type="binding site" evidence="5">
    <location>
        <position position="205"/>
    </location>
    <ligand>
        <name>Mo-molybdopterin</name>
        <dbReference type="ChEBI" id="CHEBI:71302"/>
    </ligand>
</feature>
<dbReference type="Pfam" id="PF00174">
    <property type="entry name" value="Oxidored_molyb"/>
    <property type="match status" value="1"/>
</dbReference>
<dbReference type="EMBL" id="JAKOEM010000004">
    <property type="protein sequence ID" value="MCG6557898.1"/>
    <property type="molecule type" value="Genomic_DNA"/>
</dbReference>
<feature type="binding site" evidence="5">
    <location>
        <position position="117"/>
    </location>
    <ligand>
        <name>Mo-molybdopterin</name>
        <dbReference type="ChEBI" id="CHEBI:71302"/>
    </ligand>
    <ligandPart>
        <name>Mo</name>
        <dbReference type="ChEBI" id="CHEBI:28685"/>
    </ligandPart>
</feature>
<comment type="caution">
    <text evidence="7">The sequence shown here is derived from an EMBL/GenBank/DDBJ whole genome shotgun (WGS) entry which is preliminary data.</text>
</comment>
<keyword evidence="2 5" id="KW-0479">Metal-binding</keyword>
<evidence type="ECO:0000313" key="8">
    <source>
        <dbReference type="Proteomes" id="UP001165279"/>
    </source>
</evidence>
<gene>
    <name evidence="5 7" type="primary">msrP</name>
    <name evidence="7" type="ORF">MB818_06785</name>
</gene>
<reference evidence="7" key="1">
    <citation type="submission" date="2022-02" db="EMBL/GenBank/DDBJ databases">
        <title>The genome sequence of Ruegeria sp. 1NDH52C.</title>
        <authorList>
            <person name="Du J."/>
        </authorList>
    </citation>
    <scope>NUCLEOTIDE SEQUENCE</scope>
    <source>
        <strain evidence="7">1NDH52C</strain>
    </source>
</reference>
<dbReference type="SUPFAM" id="SSF56524">
    <property type="entry name" value="Oxidoreductase molybdopterin-binding domain"/>
    <property type="match status" value="1"/>
</dbReference>
<feature type="binding site" evidence="5">
    <location>
        <position position="152"/>
    </location>
    <ligand>
        <name>Mo-molybdopterin</name>
        <dbReference type="ChEBI" id="CHEBI:71302"/>
    </ligand>
</feature>
<dbReference type="InterPro" id="IPR022867">
    <property type="entry name" value="MsrP"/>
</dbReference>
<comment type="subunit">
    <text evidence="5">Heterodimer of a catalytic subunit (MsrP) and a heme-binding subunit (MsrQ).</text>
</comment>
<comment type="PTM">
    <text evidence="5">Predicted to be exported by the Tat system. The position of the signal peptide cleavage has not been experimentally proven.</text>
</comment>
<accession>A0ABS9NUK0</accession>
<dbReference type="GO" id="GO:0016491">
    <property type="term" value="F:oxidoreductase activity"/>
    <property type="evidence" value="ECO:0007669"/>
    <property type="project" value="UniProtKB-KW"/>
</dbReference>
<evidence type="ECO:0000256" key="3">
    <source>
        <dbReference type="ARBA" id="ARBA00022729"/>
    </source>
</evidence>
<comment type="catalytic activity">
    <reaction evidence="5">
        <text>L-methionyl-[protein] + a quinone + H2O = L-methionyl-(R)-S-oxide-[protein] + a quinol</text>
        <dbReference type="Rhea" id="RHEA:51296"/>
        <dbReference type="Rhea" id="RHEA-COMP:12313"/>
        <dbReference type="Rhea" id="RHEA-COMP:12314"/>
        <dbReference type="ChEBI" id="CHEBI:15377"/>
        <dbReference type="ChEBI" id="CHEBI:16044"/>
        <dbReference type="ChEBI" id="CHEBI:24646"/>
        <dbReference type="ChEBI" id="CHEBI:45764"/>
        <dbReference type="ChEBI" id="CHEBI:132124"/>
    </reaction>
</comment>
<feature type="domain" description="Oxidoreductase molybdopterin-binding" evidence="6">
    <location>
        <begin position="79"/>
        <end position="234"/>
    </location>
</feature>
<dbReference type="PANTHER" id="PTHR43032">
    <property type="entry name" value="PROTEIN-METHIONINE-SULFOXIDE REDUCTASE"/>
    <property type="match status" value="1"/>
</dbReference>
<dbReference type="Proteomes" id="UP001165279">
    <property type="component" value="Unassembled WGS sequence"/>
</dbReference>
<dbReference type="RefSeq" id="WP_234138733.1">
    <property type="nucleotide sequence ID" value="NZ_JAKOEM010000004.1"/>
</dbReference>
<protein>
    <recommendedName>
        <fullName evidence="5">Protein-methionine-sulfoxide reductase catalytic subunit MsrP</fullName>
        <ecNumber evidence="5">1.8.5.-</ecNumber>
    </recommendedName>
</protein>
<dbReference type="Gene3D" id="3.90.420.10">
    <property type="entry name" value="Oxidoreductase, molybdopterin-binding domain"/>
    <property type="match status" value="1"/>
</dbReference>
<feature type="binding site" evidence="5">
    <location>
        <position position="59"/>
    </location>
    <ligand>
        <name>Mo-molybdopterin</name>
        <dbReference type="ChEBI" id="CHEBI:71302"/>
    </ligand>
</feature>
<feature type="binding site" evidence="5">
    <location>
        <begin position="216"/>
        <end position="218"/>
    </location>
    <ligand>
        <name>Mo-molybdopterin</name>
        <dbReference type="ChEBI" id="CHEBI:71302"/>
    </ligand>
</feature>
<comment type="function">
    <text evidence="5">Part of the MsrPQ system that repairs oxidized periplasmic proteins containing methionine sulfoxide residues (Met-O), using respiratory chain electrons. Thus protects these proteins from oxidative-stress damage caused by reactive species of oxygen and chlorine generated by the host defense mechanisms. MsrPQ is essential for the maintenance of envelope integrity under bleach stress, rescuing a wide series of structurally unrelated periplasmic proteins from methionine oxidation. The catalytic subunit MsrP is non-stereospecific, being able to reduce both (R-) and (S-) diastereoisomers of methionine sulfoxide.</text>
</comment>
<comment type="cofactor">
    <cofactor evidence="5">
        <name>Mo-molybdopterin</name>
        <dbReference type="ChEBI" id="CHEBI:71302"/>
    </cofactor>
    <text evidence="5">Binds 1 Mo-molybdopterin (Mo-MPT) cofactor per subunit.</text>
</comment>